<dbReference type="Proteomes" id="UP000306402">
    <property type="component" value="Unassembled WGS sequence"/>
</dbReference>
<dbReference type="OrthoDB" id="9792322at2"/>
<gene>
    <name evidence="2" type="ORF">FEN17_06910</name>
</gene>
<dbReference type="InterPro" id="IPR050194">
    <property type="entry name" value="Glycosyltransferase_grp1"/>
</dbReference>
<evidence type="ECO:0000313" key="3">
    <source>
        <dbReference type="Proteomes" id="UP000306402"/>
    </source>
</evidence>
<dbReference type="PANTHER" id="PTHR45947">
    <property type="entry name" value="SULFOQUINOVOSYL TRANSFERASE SQD2"/>
    <property type="match status" value="1"/>
</dbReference>
<dbReference type="Pfam" id="PF13439">
    <property type="entry name" value="Glyco_transf_4"/>
    <property type="match status" value="1"/>
</dbReference>
<keyword evidence="3" id="KW-1185">Reference proteome</keyword>
<reference evidence="2 3" key="1">
    <citation type="submission" date="2019-05" db="EMBL/GenBank/DDBJ databases">
        <authorList>
            <person name="Qu J.-H."/>
        </authorList>
    </citation>
    <scope>NUCLEOTIDE SEQUENCE [LARGE SCALE GENOMIC DNA]</scope>
    <source>
        <strain evidence="2 3">T17</strain>
    </source>
</reference>
<sequence length="385" mass="43318">MEILFVSHKFPPAIGGMEKQSYELITGMERYAKVHRLVYDGSGSIIRFFYCLKKNIIRICKENPRISVIHFNDGLITAFCARHKGYEHLKRTATLHGLDVVFPSNIYHCHILPRFNNFDKLIAVSQATAESAISLGIHPNKLTVIHNGVDVKDFRDQNSVNIQNTLAKFGIDYQNQPILVAMGRPVRRKGFSWFIKSVVPLLKGEFLFLLIGPYHSKPTAAERFLFFLPKNLKEKLTLFLGFPSDTPALRTLLVDPEFSKSVKHLGRLHDAEVKTIFAAASGFVMPNIQVDGDMEGFGLVCLEAVIAGVPVFAADIDGIPDAIRDGKNGYLLPSGDPEAWAQRLNVLLANPKSEKLNVAAFRAYTIENYNWEKMTKAYYELFKSL</sequence>
<dbReference type="EMBL" id="VCEJ01000002">
    <property type="protein sequence ID" value="TLV04084.1"/>
    <property type="molecule type" value="Genomic_DNA"/>
</dbReference>
<comment type="caution">
    <text evidence="2">The sequence shown here is derived from an EMBL/GenBank/DDBJ whole genome shotgun (WGS) entry which is preliminary data.</text>
</comment>
<accession>A0A5R9L689</accession>
<dbReference type="SUPFAM" id="SSF53756">
    <property type="entry name" value="UDP-Glycosyltransferase/glycogen phosphorylase"/>
    <property type="match status" value="1"/>
</dbReference>
<dbReference type="AlphaFoldDB" id="A0A5R9L689"/>
<dbReference type="PANTHER" id="PTHR45947:SF3">
    <property type="entry name" value="SULFOQUINOVOSYL TRANSFERASE SQD2"/>
    <property type="match status" value="1"/>
</dbReference>
<dbReference type="Pfam" id="PF13692">
    <property type="entry name" value="Glyco_trans_1_4"/>
    <property type="match status" value="1"/>
</dbReference>
<name>A0A5R9L689_9BACT</name>
<dbReference type="Gene3D" id="3.40.50.2000">
    <property type="entry name" value="Glycogen Phosphorylase B"/>
    <property type="match status" value="2"/>
</dbReference>
<dbReference type="CDD" id="cd03801">
    <property type="entry name" value="GT4_PimA-like"/>
    <property type="match status" value="1"/>
</dbReference>
<protein>
    <submittedName>
        <fullName evidence="2">Glycosyltransferase family 4 protein</fullName>
    </submittedName>
</protein>
<dbReference type="GO" id="GO:0016758">
    <property type="term" value="F:hexosyltransferase activity"/>
    <property type="evidence" value="ECO:0007669"/>
    <property type="project" value="TreeGrafter"/>
</dbReference>
<feature type="domain" description="Glycosyltransferase subfamily 4-like N-terminal" evidence="1">
    <location>
        <begin position="32"/>
        <end position="152"/>
    </location>
</feature>
<evidence type="ECO:0000259" key="1">
    <source>
        <dbReference type="Pfam" id="PF13439"/>
    </source>
</evidence>
<keyword evidence="2" id="KW-0808">Transferase</keyword>
<evidence type="ECO:0000313" key="2">
    <source>
        <dbReference type="EMBL" id="TLV04084.1"/>
    </source>
</evidence>
<dbReference type="InterPro" id="IPR028098">
    <property type="entry name" value="Glyco_trans_4-like_N"/>
</dbReference>
<organism evidence="2 3">
    <name type="scientific">Dyadobacter luticola</name>
    <dbReference type="NCBI Taxonomy" id="1979387"/>
    <lineage>
        <taxon>Bacteria</taxon>
        <taxon>Pseudomonadati</taxon>
        <taxon>Bacteroidota</taxon>
        <taxon>Cytophagia</taxon>
        <taxon>Cytophagales</taxon>
        <taxon>Spirosomataceae</taxon>
        <taxon>Dyadobacter</taxon>
    </lineage>
</organism>
<proteinExistence type="predicted"/>